<evidence type="ECO:0000256" key="10">
    <source>
        <dbReference type="ARBA" id="ARBA00023125"/>
    </source>
</evidence>
<evidence type="ECO:0000256" key="11">
    <source>
        <dbReference type="ARBA" id="ARBA00023163"/>
    </source>
</evidence>
<dbReference type="Pfam" id="PF10410">
    <property type="entry name" value="DnaB_bind"/>
    <property type="match status" value="1"/>
</dbReference>
<dbReference type="Pfam" id="PF08275">
    <property type="entry name" value="DNAG_N"/>
    <property type="match status" value="1"/>
</dbReference>
<dbReference type="InterPro" id="IPR006171">
    <property type="entry name" value="TOPRIM_dom"/>
</dbReference>
<dbReference type="NCBIfam" id="TIGR01391">
    <property type="entry name" value="dnaG"/>
    <property type="match status" value="1"/>
</dbReference>
<dbReference type="Pfam" id="PF13155">
    <property type="entry name" value="Toprim_2"/>
    <property type="match status" value="1"/>
</dbReference>
<dbReference type="SUPFAM" id="SSF56731">
    <property type="entry name" value="DNA primase core"/>
    <property type="match status" value="1"/>
</dbReference>
<dbReference type="InterPro" id="IPR013264">
    <property type="entry name" value="DNAG_N"/>
</dbReference>
<keyword evidence="11 12" id="KW-0804">Transcription</keyword>
<keyword evidence="5 12" id="KW-0235">DNA replication</keyword>
<evidence type="ECO:0000256" key="1">
    <source>
        <dbReference type="ARBA" id="ARBA00022478"/>
    </source>
</evidence>
<dbReference type="FunFam" id="3.40.1360.10:FF:000002">
    <property type="entry name" value="DNA primase"/>
    <property type="match status" value="1"/>
</dbReference>
<dbReference type="Proteomes" id="UP001387110">
    <property type="component" value="Unassembled WGS sequence"/>
</dbReference>
<dbReference type="FunFam" id="3.90.580.10:FF:000001">
    <property type="entry name" value="DNA primase"/>
    <property type="match status" value="1"/>
</dbReference>
<evidence type="ECO:0000256" key="12">
    <source>
        <dbReference type="HAMAP-Rule" id="MF_00974"/>
    </source>
</evidence>
<keyword evidence="22" id="KW-1185">Reference proteome</keyword>
<evidence type="ECO:0000259" key="16">
    <source>
        <dbReference type="PROSITE" id="PS50880"/>
    </source>
</evidence>
<feature type="zinc finger region" description="CHC2-type" evidence="12 14">
    <location>
        <begin position="39"/>
        <end position="63"/>
    </location>
</feature>
<organism evidence="17 20">
    <name type="scientific">Exiguobacterium indicum</name>
    <dbReference type="NCBI Taxonomy" id="296995"/>
    <lineage>
        <taxon>Bacteria</taxon>
        <taxon>Bacillati</taxon>
        <taxon>Bacillota</taxon>
        <taxon>Bacilli</taxon>
        <taxon>Bacillales</taxon>
        <taxon>Bacillales Family XII. Incertae Sedis</taxon>
        <taxon>Exiguobacterium</taxon>
    </lineage>
</organism>
<evidence type="ECO:0000313" key="21">
    <source>
        <dbReference type="Proteomes" id="UP000072605"/>
    </source>
</evidence>
<protein>
    <recommendedName>
        <fullName evidence="12 13">DNA primase</fullName>
        <ecNumber evidence="12">2.7.7.101</ecNumber>
    </recommendedName>
</protein>
<keyword evidence="9" id="KW-0460">Magnesium</keyword>
<dbReference type="PANTHER" id="PTHR30313:SF2">
    <property type="entry name" value="DNA PRIMASE"/>
    <property type="match status" value="1"/>
</dbReference>
<dbReference type="PROSITE" id="PS50880">
    <property type="entry name" value="TOPRIM"/>
    <property type="match status" value="1"/>
</dbReference>
<keyword evidence="3 12" id="KW-0808">Transferase</keyword>
<accession>A0A0V8GFV4</accession>
<gene>
    <name evidence="12 19" type="primary">dnaG</name>
    <name evidence="17" type="ORF">AS033_07230</name>
    <name evidence="18" type="ORF">RSA11_00435</name>
    <name evidence="19" type="ORF">SZL87_08240</name>
</gene>
<dbReference type="InterPro" id="IPR016136">
    <property type="entry name" value="DNA_helicase_N/primase_C"/>
</dbReference>
<dbReference type="EMBL" id="LNQL01000002">
    <property type="protein sequence ID" value="KSU49161.1"/>
    <property type="molecule type" value="Genomic_DNA"/>
</dbReference>
<evidence type="ECO:0000256" key="8">
    <source>
        <dbReference type="ARBA" id="ARBA00022833"/>
    </source>
</evidence>
<keyword evidence="2 12" id="KW-0639">Primosome</keyword>
<feature type="domain" description="Toprim" evidence="16">
    <location>
        <begin position="263"/>
        <end position="344"/>
    </location>
</feature>
<dbReference type="Proteomes" id="UP000072605">
    <property type="component" value="Unassembled WGS sequence"/>
</dbReference>
<keyword evidence="7 12" id="KW-0863">Zinc-finger</keyword>
<evidence type="ECO:0000256" key="13">
    <source>
        <dbReference type="PIRNR" id="PIRNR002811"/>
    </source>
</evidence>
<evidence type="ECO:0000256" key="2">
    <source>
        <dbReference type="ARBA" id="ARBA00022515"/>
    </source>
</evidence>
<comment type="similarity">
    <text evidence="12 13">Belongs to the DnaG primase family.</text>
</comment>
<dbReference type="InterPro" id="IPR019475">
    <property type="entry name" value="DNA_primase_DnaB-bd"/>
</dbReference>
<dbReference type="GO" id="GO:0006269">
    <property type="term" value="P:DNA replication, synthesis of primer"/>
    <property type="evidence" value="ECO:0007669"/>
    <property type="project" value="UniProtKB-UniRule"/>
</dbReference>
<dbReference type="OrthoDB" id="9803773at2"/>
<dbReference type="GO" id="GO:0000428">
    <property type="term" value="C:DNA-directed RNA polymerase complex"/>
    <property type="evidence" value="ECO:0007669"/>
    <property type="project" value="UniProtKB-KW"/>
</dbReference>
<keyword evidence="6 12" id="KW-0479">Metal-binding</keyword>
<evidence type="ECO:0000256" key="3">
    <source>
        <dbReference type="ARBA" id="ARBA00022679"/>
    </source>
</evidence>
<evidence type="ECO:0000256" key="6">
    <source>
        <dbReference type="ARBA" id="ARBA00022723"/>
    </source>
</evidence>
<dbReference type="AlphaFoldDB" id="A0A0V8GFV4"/>
<comment type="catalytic activity">
    <reaction evidence="12">
        <text>ssDNA + n NTP = ssDNA/pppN(pN)n-1 hybrid + (n-1) diphosphate.</text>
        <dbReference type="EC" id="2.7.7.101"/>
    </reaction>
</comment>
<evidence type="ECO:0000256" key="9">
    <source>
        <dbReference type="ARBA" id="ARBA00022842"/>
    </source>
</evidence>
<dbReference type="InterPro" id="IPR036185">
    <property type="entry name" value="DNA_heli_DnaB-like_N_sf"/>
</dbReference>
<comment type="caution">
    <text evidence="17">The sequence shown here is derived from an EMBL/GenBank/DDBJ whole genome shotgun (WGS) entry which is preliminary data.</text>
</comment>
<dbReference type="Gene3D" id="3.90.580.10">
    <property type="entry name" value="Zinc finger, CHC2-type domain"/>
    <property type="match status" value="1"/>
</dbReference>
<dbReference type="GO" id="GO:1990077">
    <property type="term" value="C:primosome complex"/>
    <property type="evidence" value="ECO:0007669"/>
    <property type="project" value="UniProtKB-KW"/>
</dbReference>
<comment type="cofactor">
    <cofactor evidence="12 13 14">
        <name>Zn(2+)</name>
        <dbReference type="ChEBI" id="CHEBI:29105"/>
    </cofactor>
    <text evidence="12 13 14">Binds 1 zinc ion per monomer.</text>
</comment>
<dbReference type="EC" id="2.7.7.101" evidence="12"/>
<keyword evidence="4 12" id="KW-0548">Nucleotidyltransferase</keyword>
<name>A0A0V8GFV4_9BACL</name>
<evidence type="ECO:0000313" key="18">
    <source>
        <dbReference type="EMBL" id="KTR28575.1"/>
    </source>
</evidence>
<dbReference type="GO" id="GO:0003678">
    <property type="term" value="F:DNA helicase activity"/>
    <property type="evidence" value="ECO:0007669"/>
    <property type="project" value="InterPro"/>
</dbReference>
<dbReference type="PIRSF" id="PIRSF002811">
    <property type="entry name" value="DnaG"/>
    <property type="match status" value="1"/>
</dbReference>
<reference evidence="17 20" key="1">
    <citation type="journal article" date="2015" name="Int. J. Syst. Evol. Microbiol.">
        <title>Exiguobacterium enclense sp. nov., isolated from sediment.</title>
        <authorList>
            <person name="Dastager S.G."/>
            <person name="Mawlankar R."/>
            <person name="Sonalkar V.V."/>
            <person name="Thorat M.N."/>
            <person name="Mual P."/>
            <person name="Verma A."/>
            <person name="Krishnamurthi S."/>
            <person name="Tang S.K."/>
            <person name="Li W.J."/>
        </authorList>
    </citation>
    <scope>NUCLEOTIDE SEQUENCE [LARGE SCALE GENOMIC DNA]</scope>
    <source>
        <strain evidence="17 20">NIO-1109</strain>
    </source>
</reference>
<dbReference type="InterPro" id="IPR002694">
    <property type="entry name" value="Znf_CHC2"/>
</dbReference>
<dbReference type="SUPFAM" id="SSF57783">
    <property type="entry name" value="Zinc beta-ribbon"/>
    <property type="match status" value="1"/>
</dbReference>
<dbReference type="Gene3D" id="3.90.980.10">
    <property type="entry name" value="DNA primase, catalytic core, N-terminal domain"/>
    <property type="match status" value="1"/>
</dbReference>
<keyword evidence="10 12" id="KW-0238">DNA-binding</keyword>
<feature type="coiled-coil region" evidence="15">
    <location>
        <begin position="555"/>
        <end position="585"/>
    </location>
</feature>
<dbReference type="GO" id="GO:0008270">
    <property type="term" value="F:zinc ion binding"/>
    <property type="evidence" value="ECO:0007669"/>
    <property type="project" value="UniProtKB-UniRule"/>
</dbReference>
<dbReference type="GO" id="GO:0003899">
    <property type="term" value="F:DNA-directed RNA polymerase activity"/>
    <property type="evidence" value="ECO:0007669"/>
    <property type="project" value="UniProtKB-UniRule"/>
</dbReference>
<dbReference type="InterPro" id="IPR006295">
    <property type="entry name" value="DNA_primase_DnaG"/>
</dbReference>
<dbReference type="RefSeq" id="WP_023467510.1">
    <property type="nucleotide sequence ID" value="NZ_FMYN01000002.1"/>
</dbReference>
<evidence type="ECO:0000313" key="17">
    <source>
        <dbReference type="EMBL" id="KSU49161.1"/>
    </source>
</evidence>
<keyword evidence="8 12" id="KW-0862">Zinc</keyword>
<comment type="function">
    <text evidence="12 13">RNA polymerase that catalyzes the synthesis of short RNA molecules used as primers for DNA polymerase during DNA replication.</text>
</comment>
<dbReference type="GeneID" id="90836005"/>
<evidence type="ECO:0000256" key="4">
    <source>
        <dbReference type="ARBA" id="ARBA00022695"/>
    </source>
</evidence>
<evidence type="ECO:0000313" key="20">
    <source>
        <dbReference type="Proteomes" id="UP000053797"/>
    </source>
</evidence>
<dbReference type="EMBL" id="LDQV01000003">
    <property type="protein sequence ID" value="KTR28575.1"/>
    <property type="molecule type" value="Genomic_DNA"/>
</dbReference>
<dbReference type="Gene3D" id="3.40.1360.10">
    <property type="match status" value="1"/>
</dbReference>
<reference evidence="18 21" key="2">
    <citation type="journal article" date="2016" name="Front. Microbiol.">
        <title>Genomic Resource of Rice Seed Associated Bacteria.</title>
        <authorList>
            <person name="Midha S."/>
            <person name="Bansal K."/>
            <person name="Sharma S."/>
            <person name="Kumar N."/>
            <person name="Patil P.P."/>
            <person name="Chaudhry V."/>
            <person name="Patil P.B."/>
        </authorList>
    </citation>
    <scope>NUCLEOTIDE SEQUENCE [LARGE SCALE GENOMIC DNA]</scope>
    <source>
        <strain evidence="18 21">RSA11</strain>
    </source>
</reference>
<evidence type="ECO:0000313" key="22">
    <source>
        <dbReference type="Proteomes" id="UP001387110"/>
    </source>
</evidence>
<evidence type="ECO:0000256" key="5">
    <source>
        <dbReference type="ARBA" id="ARBA00022705"/>
    </source>
</evidence>
<evidence type="ECO:0000256" key="14">
    <source>
        <dbReference type="PIRSR" id="PIRSR002811-1"/>
    </source>
</evidence>
<sequence>MKRIPDEIVDQVRQATDIVELISERVELKKQGNRYSGLCPFHSEKSPSFSVSPDKGMYYCFGCGAGGNAITFVMETEGMSFKEAVSKLADRSDVTLPELEPDRFEQSESTPEQEKKFRMREAHRIVTELYHEVLIQTEAGDAGRIYLENRGIREGAMREFRLGYAPDQDRFTVDSLARRGFDLDEMVEAGLISIGRDGDYRDRFNGRVVFPISDRDGTIVGFSGRSIDGRDPKYVNTAETPLFNKSELLFGFAQARGAMRKIKQVVLVEGNLDVVRVAQAGIPYTVASLGTALTPVHAQNLARIVDEVIICYDGDKAGRAATLKALQLLEAVAVDCSVIRLPDGEDPDSFIGNQGEETFLHWIEQERVSSLEFKSFYFRQGKNLRLEGERVRYIETMLEEIGRTSNPLLRDIYLGKLSEEFKLSKDSLIAQVRPTVQQPKREQIVSDRPAALPTAPPDRTFANWKKAERFLLAYMIRSEEVCLEVREQLGVQFNDPAHQLIAGKLYEFYGAGTQGSPDRFLTMLHDASLQRIVADLEFMLMPEYDPDLLSHYIRAVQNEQQRRLLEEEKSRLNQQTDIRAQAELMQAIIERKRRLKDR</sequence>
<dbReference type="Proteomes" id="UP000053797">
    <property type="component" value="Unassembled WGS sequence"/>
</dbReference>
<dbReference type="HAMAP" id="MF_00974">
    <property type="entry name" value="DNA_primase_DnaG"/>
    <property type="match status" value="1"/>
</dbReference>
<dbReference type="CDD" id="cd03364">
    <property type="entry name" value="TOPRIM_DnaG_primases"/>
    <property type="match status" value="1"/>
</dbReference>
<proteinExistence type="inferred from homology"/>
<dbReference type="InterPro" id="IPR050219">
    <property type="entry name" value="DnaG_primase"/>
</dbReference>
<evidence type="ECO:0000313" key="19">
    <source>
        <dbReference type="EMBL" id="MEI4462407.1"/>
    </source>
</evidence>
<dbReference type="SMART" id="SM00400">
    <property type="entry name" value="ZnF_CHCC"/>
    <property type="match status" value="1"/>
</dbReference>
<dbReference type="Pfam" id="PF01807">
    <property type="entry name" value="Zn_ribbon_DnaG"/>
    <property type="match status" value="1"/>
</dbReference>
<dbReference type="InterPro" id="IPR036977">
    <property type="entry name" value="DNA_primase_Znf_CHC2"/>
</dbReference>
<evidence type="ECO:0000256" key="7">
    <source>
        <dbReference type="ARBA" id="ARBA00022771"/>
    </source>
</evidence>
<keyword evidence="1 12" id="KW-0240">DNA-directed RNA polymerase</keyword>
<dbReference type="SUPFAM" id="SSF48024">
    <property type="entry name" value="N-terminal domain of DnaB helicase"/>
    <property type="match status" value="1"/>
</dbReference>
<comment type="subunit">
    <text evidence="12">Monomer. Interacts with DnaB.</text>
</comment>
<evidence type="ECO:0000256" key="15">
    <source>
        <dbReference type="SAM" id="Coils"/>
    </source>
</evidence>
<dbReference type="GO" id="GO:0005524">
    <property type="term" value="F:ATP binding"/>
    <property type="evidence" value="ECO:0007669"/>
    <property type="project" value="InterPro"/>
</dbReference>
<keyword evidence="15" id="KW-0175">Coiled coil</keyword>
<dbReference type="EMBL" id="JBAWKY010000002">
    <property type="protein sequence ID" value="MEI4462407.1"/>
    <property type="molecule type" value="Genomic_DNA"/>
</dbReference>
<dbReference type="InterPro" id="IPR037068">
    <property type="entry name" value="DNA_primase_core_N_sf"/>
</dbReference>
<reference evidence="19 22" key="3">
    <citation type="submission" date="2023-12" db="EMBL/GenBank/DDBJ databases">
        <authorList>
            <person name="Easwaran N."/>
            <person name="Lazarus H.P.S."/>
        </authorList>
    </citation>
    <scope>NUCLEOTIDE SEQUENCE [LARGE SCALE GENOMIC DNA]</scope>
    <source>
        <strain evidence="19 22">VIT-2023</strain>
    </source>
</reference>
<dbReference type="InterPro" id="IPR030846">
    <property type="entry name" value="DnaG_bac"/>
</dbReference>
<dbReference type="Gene3D" id="1.10.860.10">
    <property type="entry name" value="DNAb Helicase, Chain A"/>
    <property type="match status" value="1"/>
</dbReference>
<dbReference type="InterPro" id="IPR034151">
    <property type="entry name" value="TOPRIM_DnaG_bac"/>
</dbReference>
<dbReference type="GO" id="GO:0005737">
    <property type="term" value="C:cytoplasm"/>
    <property type="evidence" value="ECO:0007669"/>
    <property type="project" value="TreeGrafter"/>
</dbReference>
<dbReference type="SMART" id="SM00493">
    <property type="entry name" value="TOPRIM"/>
    <property type="match status" value="1"/>
</dbReference>
<dbReference type="PANTHER" id="PTHR30313">
    <property type="entry name" value="DNA PRIMASE"/>
    <property type="match status" value="1"/>
</dbReference>
<dbReference type="GO" id="GO:0003677">
    <property type="term" value="F:DNA binding"/>
    <property type="evidence" value="ECO:0007669"/>
    <property type="project" value="UniProtKB-KW"/>
</dbReference>
<comment type="domain">
    <text evidence="12">Contains an N-terminal zinc-binding domain, a central core domain that contains the primase activity, and a C-terminal DnaB-binding domain.</text>
</comment>